<evidence type="ECO:0000313" key="4">
    <source>
        <dbReference type="Proteomes" id="UP001589738"/>
    </source>
</evidence>
<evidence type="ECO:0000313" key="3">
    <source>
        <dbReference type="EMBL" id="MFC0474443.1"/>
    </source>
</evidence>
<sequence length="393" mass="44943">MNNKKILMLSWEYPPNVVGGLSRHVEGLAKALTIIGYQIHIITTWVEALPMYERIGNIEIFRVVPLNEGDSSFIRWVGGLNLSIVHQAMDLMKEHEYALIHAHDWLVGAAAVTLKEKRQLPLVTTIHATEHGRNEGIYTEMQKKIYEQEKELIHHSDKIIICSSSMKEEVLHIFKIEPEKIVMIPNGIDTSIANITYKKEILEKFPIHKKKKMVFSIGRMVNEKGFHTLIEAAKEMERSRPDVYFIIAGKGPMLQEFRHRVEVLGLNNIHFIGFVTDDEREALFKQCYLAVFPSLYEPFGIVALEAMAYSKPTIVSNVGGLKSIISHLHTGLLMCSNNAKSFIEQAMMLLDNEELAIQLGESGKRMVDTMYSWNKIAEDTHRVFEETVMQIRL</sequence>
<evidence type="ECO:0000259" key="1">
    <source>
        <dbReference type="Pfam" id="PF00534"/>
    </source>
</evidence>
<feature type="domain" description="Glycosyl transferase family 1" evidence="1">
    <location>
        <begin position="199"/>
        <end position="365"/>
    </location>
</feature>
<evidence type="ECO:0000259" key="2">
    <source>
        <dbReference type="Pfam" id="PF13439"/>
    </source>
</evidence>
<dbReference type="InterPro" id="IPR028098">
    <property type="entry name" value="Glyco_trans_4-like_N"/>
</dbReference>
<dbReference type="RefSeq" id="WP_377057622.1">
    <property type="nucleotide sequence ID" value="NZ_JBHLUU010000015.1"/>
</dbReference>
<dbReference type="PANTHER" id="PTHR45947">
    <property type="entry name" value="SULFOQUINOVOSYL TRANSFERASE SQD2"/>
    <property type="match status" value="1"/>
</dbReference>
<keyword evidence="3" id="KW-0328">Glycosyltransferase</keyword>
<proteinExistence type="predicted"/>
<feature type="domain" description="Glycosyltransferase subfamily 4-like N-terminal" evidence="2">
    <location>
        <begin position="18"/>
        <end position="191"/>
    </location>
</feature>
<dbReference type="Pfam" id="PF00534">
    <property type="entry name" value="Glycos_transf_1"/>
    <property type="match status" value="1"/>
</dbReference>
<dbReference type="GO" id="GO:0016757">
    <property type="term" value="F:glycosyltransferase activity"/>
    <property type="evidence" value="ECO:0007669"/>
    <property type="project" value="UniProtKB-KW"/>
</dbReference>
<dbReference type="Gene3D" id="3.40.50.2000">
    <property type="entry name" value="Glycogen Phosphorylase B"/>
    <property type="match status" value="2"/>
</dbReference>
<accession>A0ABV6KM98</accession>
<protein>
    <submittedName>
        <fullName evidence="3">Glycosyltransferase family 4 protein</fullName>
        <ecNumber evidence="3">2.4.-.-</ecNumber>
    </submittedName>
</protein>
<gene>
    <name evidence="3" type="ORF">ACFFHF_03910</name>
</gene>
<dbReference type="EC" id="2.4.-.-" evidence="3"/>
<dbReference type="EMBL" id="JBHLUU010000015">
    <property type="protein sequence ID" value="MFC0474443.1"/>
    <property type="molecule type" value="Genomic_DNA"/>
</dbReference>
<keyword evidence="3" id="KW-0808">Transferase</keyword>
<dbReference type="PANTHER" id="PTHR45947:SF3">
    <property type="entry name" value="SULFOQUINOVOSYL TRANSFERASE SQD2"/>
    <property type="match status" value="1"/>
</dbReference>
<comment type="caution">
    <text evidence="3">The sequence shown here is derived from an EMBL/GenBank/DDBJ whole genome shotgun (WGS) entry which is preliminary data.</text>
</comment>
<dbReference type="CDD" id="cd03801">
    <property type="entry name" value="GT4_PimA-like"/>
    <property type="match status" value="1"/>
</dbReference>
<dbReference type="Proteomes" id="UP001589738">
    <property type="component" value="Unassembled WGS sequence"/>
</dbReference>
<name>A0ABV6KM98_9BACI</name>
<organism evidence="3 4">
    <name type="scientific">Robertmurraya beringensis</name>
    <dbReference type="NCBI Taxonomy" id="641660"/>
    <lineage>
        <taxon>Bacteria</taxon>
        <taxon>Bacillati</taxon>
        <taxon>Bacillota</taxon>
        <taxon>Bacilli</taxon>
        <taxon>Bacillales</taxon>
        <taxon>Bacillaceae</taxon>
        <taxon>Robertmurraya</taxon>
    </lineage>
</organism>
<dbReference type="SUPFAM" id="SSF53756">
    <property type="entry name" value="UDP-Glycosyltransferase/glycogen phosphorylase"/>
    <property type="match status" value="1"/>
</dbReference>
<keyword evidence="4" id="KW-1185">Reference proteome</keyword>
<reference evidence="3 4" key="1">
    <citation type="submission" date="2024-09" db="EMBL/GenBank/DDBJ databases">
        <authorList>
            <person name="Sun Q."/>
            <person name="Mori K."/>
        </authorList>
    </citation>
    <scope>NUCLEOTIDE SEQUENCE [LARGE SCALE GENOMIC DNA]</scope>
    <source>
        <strain evidence="3 4">CGMCC 1.9126</strain>
    </source>
</reference>
<dbReference type="InterPro" id="IPR001296">
    <property type="entry name" value="Glyco_trans_1"/>
</dbReference>
<dbReference type="Pfam" id="PF13439">
    <property type="entry name" value="Glyco_transf_4"/>
    <property type="match status" value="1"/>
</dbReference>
<dbReference type="InterPro" id="IPR050194">
    <property type="entry name" value="Glycosyltransferase_grp1"/>
</dbReference>